<reference evidence="3" key="1">
    <citation type="journal article" date="2016" name="Nature">
        <title>Genome evolution in the allotetraploid frog Xenopus laevis.</title>
        <authorList>
            <person name="Session A.M."/>
            <person name="Uno Y."/>
            <person name="Kwon T."/>
            <person name="Chapman J.A."/>
            <person name="Toyoda A."/>
            <person name="Takahashi S."/>
            <person name="Fukui A."/>
            <person name="Hikosaka A."/>
            <person name="Suzuki A."/>
            <person name="Kondo M."/>
            <person name="van Heeringen S.J."/>
            <person name="Quigley I."/>
            <person name="Heinz S."/>
            <person name="Ogino H."/>
            <person name="Ochi H."/>
            <person name="Hellsten U."/>
            <person name="Lyons J.B."/>
            <person name="Simakov O."/>
            <person name="Putnam N."/>
            <person name="Stites J."/>
            <person name="Kuroki Y."/>
            <person name="Tanaka T."/>
            <person name="Michiue T."/>
            <person name="Watanabe M."/>
            <person name="Bogdanovic O."/>
            <person name="Lister R."/>
            <person name="Georgiou G."/>
            <person name="Paranjpe S.S."/>
            <person name="van Kruijsbergen I."/>
            <person name="Shu S."/>
            <person name="Carlson J."/>
            <person name="Kinoshita T."/>
            <person name="Ohta Y."/>
            <person name="Mawaribuchi S."/>
            <person name="Jenkins J."/>
            <person name="Grimwood J."/>
            <person name="Schmutz J."/>
            <person name="Mitros T."/>
            <person name="Mozaffari S.V."/>
            <person name="Suzuki Y."/>
            <person name="Haramoto Y."/>
            <person name="Yamamoto T.S."/>
            <person name="Takagi C."/>
            <person name="Heald R."/>
            <person name="Miller K."/>
            <person name="Haudenschild C."/>
            <person name="Kitzman J."/>
            <person name="Nakayama T."/>
            <person name="Izutsu Y."/>
            <person name="Robert J."/>
            <person name="Fortriede J."/>
            <person name="Burns K."/>
            <person name="Lotay V."/>
            <person name="Karimi K."/>
            <person name="Yasuoka Y."/>
            <person name="Dichmann D.S."/>
            <person name="Flajnik M.F."/>
            <person name="Houston D.W."/>
            <person name="Shendure J."/>
            <person name="DuPasquier L."/>
            <person name="Vize P.D."/>
            <person name="Zorn A.M."/>
            <person name="Ito M."/>
            <person name="Marcotte E.M."/>
            <person name="Wallingford J.B."/>
            <person name="Ito Y."/>
            <person name="Asashima M."/>
            <person name="Ueno N."/>
            <person name="Matsuda Y."/>
            <person name="Veenstra G.J."/>
            <person name="Fujiyama A."/>
            <person name="Harland R.M."/>
            <person name="Taira M."/>
            <person name="Rokhsar D.S."/>
        </authorList>
    </citation>
    <scope>NUCLEOTIDE SEQUENCE [LARGE SCALE GENOMIC DNA]</scope>
    <source>
        <strain evidence="3">J</strain>
    </source>
</reference>
<feature type="region of interest" description="Disordered" evidence="1">
    <location>
        <begin position="70"/>
        <end position="92"/>
    </location>
</feature>
<dbReference type="AlphaFoldDB" id="A0A974CEL4"/>
<proteinExistence type="predicted"/>
<accession>A0A974CEL4</accession>
<protein>
    <submittedName>
        <fullName evidence="2">Uncharacterized protein</fullName>
    </submittedName>
</protein>
<evidence type="ECO:0000256" key="1">
    <source>
        <dbReference type="SAM" id="MobiDB-lite"/>
    </source>
</evidence>
<evidence type="ECO:0000313" key="2">
    <source>
        <dbReference type="EMBL" id="OCT71845.1"/>
    </source>
</evidence>
<feature type="compositionally biased region" description="Basic and acidic residues" evidence="1">
    <location>
        <begin position="83"/>
        <end position="92"/>
    </location>
</feature>
<feature type="non-terminal residue" evidence="2">
    <location>
        <position position="1"/>
    </location>
</feature>
<dbReference type="EMBL" id="CM004478">
    <property type="protein sequence ID" value="OCT71845.1"/>
    <property type="molecule type" value="Genomic_DNA"/>
</dbReference>
<gene>
    <name evidence="2" type="ORF">XELAEV_180348232mg</name>
</gene>
<organism evidence="2 3">
    <name type="scientific">Xenopus laevis</name>
    <name type="common">African clawed frog</name>
    <dbReference type="NCBI Taxonomy" id="8355"/>
    <lineage>
        <taxon>Eukaryota</taxon>
        <taxon>Metazoa</taxon>
        <taxon>Chordata</taxon>
        <taxon>Craniata</taxon>
        <taxon>Vertebrata</taxon>
        <taxon>Euteleostomi</taxon>
        <taxon>Amphibia</taxon>
        <taxon>Batrachia</taxon>
        <taxon>Anura</taxon>
        <taxon>Pipoidea</taxon>
        <taxon>Pipidae</taxon>
        <taxon>Xenopodinae</taxon>
        <taxon>Xenopus</taxon>
        <taxon>Xenopus</taxon>
    </lineage>
</organism>
<dbReference type="Proteomes" id="UP000694892">
    <property type="component" value="Chromosome 7L"/>
</dbReference>
<evidence type="ECO:0000313" key="3">
    <source>
        <dbReference type="Proteomes" id="UP000694892"/>
    </source>
</evidence>
<name>A0A974CEL4_XENLA</name>
<sequence>MASVSFAALNLHVKSLFQEGTEFWAAKQKNNGKGRTGHRIPWQGSRSLEASSQASRFLPGDAPFLMFSEGGTGHWSPANGSRSLRERSWQRE</sequence>
<feature type="non-terminal residue" evidence="2">
    <location>
        <position position="92"/>
    </location>
</feature>